<evidence type="ECO:0000256" key="1">
    <source>
        <dbReference type="SAM" id="Coils"/>
    </source>
</evidence>
<feature type="transmembrane region" description="Helical" evidence="2">
    <location>
        <begin position="41"/>
        <end position="61"/>
    </location>
</feature>
<dbReference type="RefSeq" id="WP_216147134.1">
    <property type="nucleotide sequence ID" value="NZ_JAHLDV010000010.1"/>
</dbReference>
<keyword evidence="1" id="KW-0175">Coiled coil</keyword>
<evidence type="ECO:0000256" key="2">
    <source>
        <dbReference type="SAM" id="Phobius"/>
    </source>
</evidence>
<dbReference type="EMBL" id="JAHLDV010000010">
    <property type="protein sequence ID" value="MBU3159511.1"/>
    <property type="molecule type" value="Genomic_DNA"/>
</dbReference>
<feature type="transmembrane region" description="Helical" evidence="2">
    <location>
        <begin position="12"/>
        <end position="35"/>
    </location>
</feature>
<keyword evidence="2" id="KW-0812">Transmembrane</keyword>
<feature type="coiled-coil region" evidence="1">
    <location>
        <begin position="204"/>
        <end position="235"/>
    </location>
</feature>
<comment type="caution">
    <text evidence="3">The sequence shown here is derived from an EMBL/GenBank/DDBJ whole genome shotgun (WGS) entry which is preliminary data.</text>
</comment>
<gene>
    <name evidence="3" type="ORF">KPL37_07045</name>
</gene>
<protein>
    <recommendedName>
        <fullName evidence="5">5-bromo-4-chloroindolyl phosphate hydrolysis protein</fullName>
    </recommendedName>
</protein>
<name>A0ABS6BRG1_9CLOT</name>
<organism evidence="3 4">
    <name type="scientific">Clostridium frigoris</name>
    <dbReference type="NCBI Taxonomy" id="205327"/>
    <lineage>
        <taxon>Bacteria</taxon>
        <taxon>Bacillati</taxon>
        <taxon>Bacillota</taxon>
        <taxon>Clostridia</taxon>
        <taxon>Eubacteriales</taxon>
        <taxon>Clostridiaceae</taxon>
        <taxon>Clostridium</taxon>
    </lineage>
</organism>
<proteinExistence type="predicted"/>
<evidence type="ECO:0000313" key="3">
    <source>
        <dbReference type="EMBL" id="MBU3159511.1"/>
    </source>
</evidence>
<dbReference type="Proteomes" id="UP000776252">
    <property type="component" value="Unassembled WGS sequence"/>
</dbReference>
<evidence type="ECO:0008006" key="5">
    <source>
        <dbReference type="Google" id="ProtNLM"/>
    </source>
</evidence>
<keyword evidence="4" id="KW-1185">Reference proteome</keyword>
<keyword evidence="2" id="KW-1133">Transmembrane helix</keyword>
<keyword evidence="2" id="KW-0472">Membrane</keyword>
<evidence type="ECO:0000313" key="4">
    <source>
        <dbReference type="Proteomes" id="UP000776252"/>
    </source>
</evidence>
<sequence>MKFNVFNIWEKIYKKVIIVIVIGITFCSVDWYLNLRDKSDTFIISTLYALFLFALGIYMNYMGNEIQEKFYDKKDCYLVLSRLKAIFKNMNLENYSEEDVKMNIISFKVFTSRTDGMGKVKPYVPEKGFKFKNRELDIEDEFTQKYSCLLNKLNSSIMNYISEKSITTKVNYPHINNILFVAKEWCCKYCELNKDEQENMEAYILQLYSELQNEINELELLMKKIIKLYRSYRKKIDLNIKAIERIYGKKLEYEFYKEDKYINQIREVRDIVEHINDKIPSNDEYDELSNNISEVRQDILSIYEKIESVEDNLTSEIDVAKNELLGRD</sequence>
<accession>A0ABS6BRG1</accession>
<reference evidence="3 4" key="1">
    <citation type="submission" date="2021-06" db="EMBL/GenBank/DDBJ databases">
        <title>Clostridia strains as spoilage organisms.</title>
        <authorList>
            <person name="Wambui J."/>
            <person name="Stephan R."/>
            <person name="Stevens M.J.A."/>
        </authorList>
    </citation>
    <scope>NUCLEOTIDE SEQUENCE [LARGE SCALE GENOMIC DNA]</scope>
    <source>
        <strain evidence="3 4">DSM 14204</strain>
    </source>
</reference>